<dbReference type="EMBL" id="JAULSX010000008">
    <property type="protein sequence ID" value="KAK3486746.1"/>
    <property type="molecule type" value="Genomic_DNA"/>
</dbReference>
<reference evidence="1 2" key="1">
    <citation type="journal article" date="2023" name="Mol. Phylogenet. Evol.">
        <title>Genome-scale phylogeny and comparative genomics of the fungal order Sordariales.</title>
        <authorList>
            <person name="Hensen N."/>
            <person name="Bonometti L."/>
            <person name="Westerberg I."/>
            <person name="Brannstrom I.O."/>
            <person name="Guillou S."/>
            <person name="Cros-Aarteil S."/>
            <person name="Calhoun S."/>
            <person name="Haridas S."/>
            <person name="Kuo A."/>
            <person name="Mondo S."/>
            <person name="Pangilinan J."/>
            <person name="Riley R."/>
            <person name="LaButti K."/>
            <person name="Andreopoulos B."/>
            <person name="Lipzen A."/>
            <person name="Chen C."/>
            <person name="Yan M."/>
            <person name="Daum C."/>
            <person name="Ng V."/>
            <person name="Clum A."/>
            <person name="Steindorff A."/>
            <person name="Ohm R.A."/>
            <person name="Martin F."/>
            <person name="Silar P."/>
            <person name="Natvig D.O."/>
            <person name="Lalanne C."/>
            <person name="Gautier V."/>
            <person name="Ament-Velasquez S.L."/>
            <person name="Kruys A."/>
            <person name="Hutchinson M.I."/>
            <person name="Powell A.J."/>
            <person name="Barry K."/>
            <person name="Miller A.N."/>
            <person name="Grigoriev I.V."/>
            <person name="Debuchy R."/>
            <person name="Gladieux P."/>
            <person name="Hiltunen Thoren M."/>
            <person name="Johannesson H."/>
        </authorList>
    </citation>
    <scope>NUCLEOTIDE SEQUENCE [LARGE SCALE GENOMIC DNA]</scope>
    <source>
        <strain evidence="1 2">FGSC 10403</strain>
    </source>
</reference>
<dbReference type="AlphaFoldDB" id="A0AAJ0I0N0"/>
<gene>
    <name evidence="1" type="ORF">B0T23DRAFT_432130</name>
</gene>
<accession>A0AAJ0I0N0</accession>
<comment type="caution">
    <text evidence="1">The sequence shown here is derived from an EMBL/GenBank/DDBJ whole genome shotgun (WGS) entry which is preliminary data.</text>
</comment>
<dbReference type="GeneID" id="87877978"/>
<sequence length="100" mass="11337">MPPPPQRYVTPTRGKQVIEIRMSLDRNHRVSGKIPFCLLASNLMTCEPSPAPPLPGQNLRYARMSVDKNPKEEGEMKAGQQGATVRKVLARRRRVDMRVE</sequence>
<keyword evidence="2" id="KW-1185">Reference proteome</keyword>
<proteinExistence type="predicted"/>
<evidence type="ECO:0000313" key="2">
    <source>
        <dbReference type="Proteomes" id="UP001285908"/>
    </source>
</evidence>
<evidence type="ECO:0000313" key="1">
    <source>
        <dbReference type="EMBL" id="KAK3486746.1"/>
    </source>
</evidence>
<dbReference type="RefSeq" id="XP_062689303.1">
    <property type="nucleotide sequence ID" value="XM_062840356.1"/>
</dbReference>
<name>A0AAJ0I0N0_9PEZI</name>
<organism evidence="1 2">
    <name type="scientific">Neurospora hispaniola</name>
    <dbReference type="NCBI Taxonomy" id="588809"/>
    <lineage>
        <taxon>Eukaryota</taxon>
        <taxon>Fungi</taxon>
        <taxon>Dikarya</taxon>
        <taxon>Ascomycota</taxon>
        <taxon>Pezizomycotina</taxon>
        <taxon>Sordariomycetes</taxon>
        <taxon>Sordariomycetidae</taxon>
        <taxon>Sordariales</taxon>
        <taxon>Sordariaceae</taxon>
        <taxon>Neurospora</taxon>
    </lineage>
</organism>
<dbReference type="Proteomes" id="UP001285908">
    <property type="component" value="Unassembled WGS sequence"/>
</dbReference>
<protein>
    <submittedName>
        <fullName evidence="1">Uncharacterized protein</fullName>
    </submittedName>
</protein>